<evidence type="ECO:0000256" key="1">
    <source>
        <dbReference type="SAM" id="MobiDB-lite"/>
    </source>
</evidence>
<protein>
    <submittedName>
        <fullName evidence="2">Uncharacterized protein</fullName>
    </submittedName>
</protein>
<sequence length="90" mass="10134">MQRMGGDDYLEGGFDQIVMHPWESVRNMKGDNLVEDINFPDMVEGSTLPKPGKIRVSPTDSRIDGPHPTGWGFKDFVDQHELIGLPNPNR</sequence>
<dbReference type="Proteomes" id="UP001220662">
    <property type="component" value="Unassembled WGS sequence"/>
</dbReference>
<dbReference type="AlphaFoldDB" id="A0AAW6P3E4"/>
<name>A0AAW6P3E4_9PSED</name>
<feature type="region of interest" description="Disordered" evidence="1">
    <location>
        <begin position="44"/>
        <end position="70"/>
    </location>
</feature>
<evidence type="ECO:0000313" key="2">
    <source>
        <dbReference type="EMBL" id="MDF3841933.1"/>
    </source>
</evidence>
<organism evidence="2 3">
    <name type="scientific">Pseudomonas citronellolis</name>
    <dbReference type="NCBI Taxonomy" id="53408"/>
    <lineage>
        <taxon>Bacteria</taxon>
        <taxon>Pseudomonadati</taxon>
        <taxon>Pseudomonadota</taxon>
        <taxon>Gammaproteobacteria</taxon>
        <taxon>Pseudomonadales</taxon>
        <taxon>Pseudomonadaceae</taxon>
        <taxon>Pseudomonas</taxon>
    </lineage>
</organism>
<dbReference type="RefSeq" id="WP_009619731.1">
    <property type="nucleotide sequence ID" value="NZ_JARJLR010000178.1"/>
</dbReference>
<gene>
    <name evidence="2" type="ORF">P3W55_09435</name>
</gene>
<reference evidence="2" key="1">
    <citation type="submission" date="2023-03" db="EMBL/GenBank/DDBJ databases">
        <title>Draft assemblies of triclosan tolerant bacteria isolated from returned activated sludge.</title>
        <authorList>
            <person name="Van Hamelsveld S."/>
        </authorList>
    </citation>
    <scope>NUCLEOTIDE SEQUENCE</scope>
    <source>
        <strain evidence="2">GW210015_S63</strain>
    </source>
</reference>
<evidence type="ECO:0000313" key="3">
    <source>
        <dbReference type="Proteomes" id="UP001220662"/>
    </source>
</evidence>
<comment type="caution">
    <text evidence="2">The sequence shown here is derived from an EMBL/GenBank/DDBJ whole genome shotgun (WGS) entry which is preliminary data.</text>
</comment>
<proteinExistence type="predicted"/>
<accession>A0AAW6P3E4</accession>
<dbReference type="EMBL" id="JARJLR010000178">
    <property type="protein sequence ID" value="MDF3841933.1"/>
    <property type="molecule type" value="Genomic_DNA"/>
</dbReference>